<comment type="subcellular location">
    <subcellularLocation>
        <location evidence="1 6">Nucleus</location>
    </subcellularLocation>
</comment>
<dbReference type="GO" id="GO:0005737">
    <property type="term" value="C:cytoplasm"/>
    <property type="evidence" value="ECO:0007669"/>
    <property type="project" value="UniProtKB-ARBA"/>
</dbReference>
<evidence type="ECO:0000313" key="8">
    <source>
        <dbReference type="Proteomes" id="UP001153620"/>
    </source>
</evidence>
<keyword evidence="8" id="KW-1185">Reference proteome</keyword>
<sequence length="298" mass="33447">MAAADNSEAIIARIIELAKTKQSGISNDDIKTCFGEISAEILQNVNKLIQSQVLEVLKGNSGTLVYRYKDPAKKSTVSADMDNDERIIYNIIEAGGNTGIWVKEIRTKSNLMMTPLTKILKTLENRKLIKAVKSVNASKKKVYMLFELEPARSITGGAWYQDSDFESEFVDVLNQQCLRFLQQKRVEAKKLKLSPYEVQMKSLCTVVEVQEFIKKLGISKIELTEEDLETILKTIVYDGRAQRVLQTDGSYLYKSTDTLLPAEGIVQNPCGICPVIQHCSDVGSITPKSCVYMSEWLE</sequence>
<evidence type="ECO:0000313" key="7">
    <source>
        <dbReference type="EMBL" id="CAH1727673.1"/>
    </source>
</evidence>
<dbReference type="GO" id="GO:0006383">
    <property type="term" value="P:transcription by RNA polymerase III"/>
    <property type="evidence" value="ECO:0007669"/>
    <property type="project" value="UniProtKB-UniRule"/>
</dbReference>
<dbReference type="EMBL" id="OU895879">
    <property type="protein sequence ID" value="CAH1727673.1"/>
    <property type="molecule type" value="Genomic_DNA"/>
</dbReference>
<dbReference type="Pfam" id="PF05158">
    <property type="entry name" value="RNA_pol_Rpc34"/>
    <property type="match status" value="1"/>
</dbReference>
<dbReference type="InterPro" id="IPR036388">
    <property type="entry name" value="WH-like_DNA-bd_sf"/>
</dbReference>
<reference evidence="7" key="2">
    <citation type="submission" date="2022-10" db="EMBL/GenBank/DDBJ databases">
        <authorList>
            <consortium name="ENA_rothamsted_submissions"/>
            <consortium name="culmorum"/>
            <person name="King R."/>
        </authorList>
    </citation>
    <scope>NUCLEOTIDE SEQUENCE</scope>
</reference>
<evidence type="ECO:0000256" key="6">
    <source>
        <dbReference type="PIRNR" id="PIRNR028763"/>
    </source>
</evidence>
<organism evidence="7 8">
    <name type="scientific">Chironomus riparius</name>
    <dbReference type="NCBI Taxonomy" id="315576"/>
    <lineage>
        <taxon>Eukaryota</taxon>
        <taxon>Metazoa</taxon>
        <taxon>Ecdysozoa</taxon>
        <taxon>Arthropoda</taxon>
        <taxon>Hexapoda</taxon>
        <taxon>Insecta</taxon>
        <taxon>Pterygota</taxon>
        <taxon>Neoptera</taxon>
        <taxon>Endopterygota</taxon>
        <taxon>Diptera</taxon>
        <taxon>Nematocera</taxon>
        <taxon>Chironomoidea</taxon>
        <taxon>Chironomidae</taxon>
        <taxon>Chironominae</taxon>
        <taxon>Chironomus</taxon>
    </lineage>
</organism>
<dbReference type="Gene3D" id="1.10.10.10">
    <property type="entry name" value="Winged helix-like DNA-binding domain superfamily/Winged helix DNA-binding domain"/>
    <property type="match status" value="2"/>
</dbReference>
<evidence type="ECO:0000256" key="5">
    <source>
        <dbReference type="ARBA" id="ARBA00023242"/>
    </source>
</evidence>
<evidence type="ECO:0000256" key="1">
    <source>
        <dbReference type="ARBA" id="ARBA00004123"/>
    </source>
</evidence>
<dbReference type="GO" id="GO:0005654">
    <property type="term" value="C:nucleoplasm"/>
    <property type="evidence" value="ECO:0007669"/>
    <property type="project" value="UniProtKB-ARBA"/>
</dbReference>
<evidence type="ECO:0000256" key="3">
    <source>
        <dbReference type="ARBA" id="ARBA00022478"/>
    </source>
</evidence>
<dbReference type="AlphaFoldDB" id="A0A9P0J530"/>
<name>A0A9P0J530_9DIPT</name>
<keyword evidence="3 6" id="KW-0240">DNA-directed RNA polymerase</keyword>
<comment type="similarity">
    <text evidence="2 6">Belongs to the eukaryotic RPC34/RPC39 RNA polymerase subunit family.</text>
</comment>
<accession>A0A9P0J530</accession>
<comment type="function">
    <text evidence="6">DNA-dependent RNA polymerase catalyzes the transcription of DNA into RNA using the four ribonucleoside triphosphates as substrates. Specific peripheric component of RNA polymerase III which synthesizes small RNAs, such as 5S rRNA and tRNAs.</text>
</comment>
<reference evidence="7" key="1">
    <citation type="submission" date="2022-01" db="EMBL/GenBank/DDBJ databases">
        <authorList>
            <person name="King R."/>
        </authorList>
    </citation>
    <scope>NUCLEOTIDE SEQUENCE</scope>
</reference>
<evidence type="ECO:0000256" key="2">
    <source>
        <dbReference type="ARBA" id="ARBA00011038"/>
    </source>
</evidence>
<protein>
    <recommendedName>
        <fullName evidence="6">DNA-directed RNA polymerase III subunit RPC6</fullName>
        <shortName evidence="6">RNA polymerase III subunit C6</shortName>
    </recommendedName>
</protein>
<dbReference type="FunFam" id="1.10.10.10:FF:000116">
    <property type="entry name" value="DNA-directed RNA polymerase III subunit RPC6"/>
    <property type="match status" value="1"/>
</dbReference>
<dbReference type="OrthoDB" id="9984207at2759"/>
<dbReference type="InterPro" id="IPR036390">
    <property type="entry name" value="WH_DNA-bd_sf"/>
</dbReference>
<dbReference type="PIRSF" id="PIRSF028763">
    <property type="entry name" value="RNA_pol_Rpc34"/>
    <property type="match status" value="1"/>
</dbReference>
<dbReference type="InterPro" id="IPR007832">
    <property type="entry name" value="RNA_pol_Rpc34"/>
</dbReference>
<evidence type="ECO:0000256" key="4">
    <source>
        <dbReference type="ARBA" id="ARBA00023163"/>
    </source>
</evidence>
<keyword evidence="5 6" id="KW-0539">Nucleus</keyword>
<dbReference type="InterPro" id="IPR016049">
    <property type="entry name" value="RNA_pol_Rpc34-like"/>
</dbReference>
<dbReference type="GO" id="GO:0005666">
    <property type="term" value="C:RNA polymerase III complex"/>
    <property type="evidence" value="ECO:0007669"/>
    <property type="project" value="UniProtKB-UniRule"/>
</dbReference>
<dbReference type="SUPFAM" id="SSF46785">
    <property type="entry name" value="Winged helix' DNA-binding domain"/>
    <property type="match status" value="2"/>
</dbReference>
<dbReference type="Proteomes" id="UP001153620">
    <property type="component" value="Chromosome 3"/>
</dbReference>
<gene>
    <name evidence="7" type="ORF">CHIRRI_LOCUS9912</name>
</gene>
<keyword evidence="4 6" id="KW-0804">Transcription</keyword>
<dbReference type="PANTHER" id="PTHR12780">
    <property type="entry name" value="RNA POLYMERASE III DNA DIRECTED , 39KD SUBUNIT-RELATED"/>
    <property type="match status" value="1"/>
</dbReference>
<proteinExistence type="inferred from homology"/>